<dbReference type="GO" id="GO:0071973">
    <property type="term" value="P:bacterial-type flagellum-dependent cell motility"/>
    <property type="evidence" value="ECO:0007669"/>
    <property type="project" value="InterPro"/>
</dbReference>
<proteinExistence type="inferred from homology"/>
<dbReference type="InterPro" id="IPR000090">
    <property type="entry name" value="Flg_Motor_Flig"/>
</dbReference>
<feature type="coiled-coil region" evidence="10">
    <location>
        <begin position="28"/>
        <end position="55"/>
    </location>
</feature>
<evidence type="ECO:0000256" key="1">
    <source>
        <dbReference type="ARBA" id="ARBA00004117"/>
    </source>
</evidence>
<evidence type="ECO:0000256" key="9">
    <source>
        <dbReference type="ARBA" id="ARBA00023143"/>
    </source>
</evidence>
<keyword evidence="9" id="KW-0975">Bacterial flagellum</keyword>
<evidence type="ECO:0000256" key="3">
    <source>
        <dbReference type="ARBA" id="ARBA00010299"/>
    </source>
</evidence>
<feature type="domain" description="Flagellar motor switch protein FliG middle" evidence="12">
    <location>
        <begin position="115"/>
        <end position="189"/>
    </location>
</feature>
<dbReference type="InterPro" id="IPR028263">
    <property type="entry name" value="FliG_N"/>
</dbReference>
<dbReference type="FunFam" id="1.10.220.30:FF:000001">
    <property type="entry name" value="Flagellar motor switch protein FliG"/>
    <property type="match status" value="1"/>
</dbReference>
<dbReference type="RefSeq" id="WP_089759599.1">
    <property type="nucleotide sequence ID" value="NZ_FNGO01000008.1"/>
</dbReference>
<evidence type="ECO:0000313" key="15">
    <source>
        <dbReference type="Proteomes" id="UP000199476"/>
    </source>
</evidence>
<evidence type="ECO:0000259" key="12">
    <source>
        <dbReference type="Pfam" id="PF14841"/>
    </source>
</evidence>
<evidence type="ECO:0000259" key="13">
    <source>
        <dbReference type="Pfam" id="PF14842"/>
    </source>
</evidence>
<protein>
    <recommendedName>
        <fullName evidence="4">Flagellar motor switch protein FliG</fullName>
    </recommendedName>
</protein>
<keyword evidence="10" id="KW-0175">Coiled coil</keyword>
<dbReference type="FunFam" id="1.10.220.30:FF:000005">
    <property type="entry name" value="Flagellar motor switch protein FliG"/>
    <property type="match status" value="1"/>
</dbReference>
<dbReference type="GO" id="GO:0009425">
    <property type="term" value="C:bacterial-type flagellum basal body"/>
    <property type="evidence" value="ECO:0007669"/>
    <property type="project" value="UniProtKB-SubCell"/>
</dbReference>
<dbReference type="InterPro" id="IPR023087">
    <property type="entry name" value="Flg_Motor_Flig_C"/>
</dbReference>
<dbReference type="Pfam" id="PF14841">
    <property type="entry name" value="FliG_M"/>
    <property type="match status" value="1"/>
</dbReference>
<keyword evidence="5" id="KW-1003">Cell membrane</keyword>
<keyword evidence="15" id="KW-1185">Reference proteome</keyword>
<keyword evidence="14" id="KW-0966">Cell projection</keyword>
<dbReference type="Pfam" id="PF14842">
    <property type="entry name" value="FliG_N"/>
    <property type="match status" value="1"/>
</dbReference>
<dbReference type="GO" id="GO:0006935">
    <property type="term" value="P:chemotaxis"/>
    <property type="evidence" value="ECO:0007669"/>
    <property type="project" value="UniProtKB-KW"/>
</dbReference>
<keyword evidence="7" id="KW-0283">Flagellar rotation</keyword>
<dbReference type="NCBIfam" id="TIGR00207">
    <property type="entry name" value="fliG"/>
    <property type="match status" value="1"/>
</dbReference>
<dbReference type="PANTHER" id="PTHR30534">
    <property type="entry name" value="FLAGELLAR MOTOR SWITCH PROTEIN FLIG"/>
    <property type="match status" value="1"/>
</dbReference>
<comment type="subcellular location">
    <subcellularLocation>
        <location evidence="1">Bacterial flagellum basal body</location>
    </subcellularLocation>
    <subcellularLocation>
        <location evidence="2">Cell membrane</location>
        <topology evidence="2">Peripheral membrane protein</topology>
        <orientation evidence="2">Cytoplasmic side</orientation>
    </subcellularLocation>
</comment>
<accession>A0A1G9MGY9</accession>
<keyword evidence="14" id="KW-0282">Flagellum</keyword>
<dbReference type="AlphaFoldDB" id="A0A1G9MGY9"/>
<dbReference type="SUPFAM" id="SSF48029">
    <property type="entry name" value="FliG"/>
    <property type="match status" value="2"/>
</dbReference>
<name>A0A1G9MGY9_9FIRM</name>
<keyword evidence="6" id="KW-0145">Chemotaxis</keyword>
<evidence type="ECO:0000256" key="6">
    <source>
        <dbReference type="ARBA" id="ARBA00022500"/>
    </source>
</evidence>
<evidence type="ECO:0000256" key="5">
    <source>
        <dbReference type="ARBA" id="ARBA00022475"/>
    </source>
</evidence>
<dbReference type="PANTHER" id="PTHR30534:SF0">
    <property type="entry name" value="FLAGELLAR MOTOR SWITCH PROTEIN FLIG"/>
    <property type="match status" value="1"/>
</dbReference>
<evidence type="ECO:0000256" key="10">
    <source>
        <dbReference type="SAM" id="Coils"/>
    </source>
</evidence>
<feature type="domain" description="Flagellar motor switch protein FliG N-terminal" evidence="13">
    <location>
        <begin position="5"/>
        <end position="107"/>
    </location>
</feature>
<evidence type="ECO:0000259" key="11">
    <source>
        <dbReference type="Pfam" id="PF01706"/>
    </source>
</evidence>
<dbReference type="PIRSF" id="PIRSF003161">
    <property type="entry name" value="FliG"/>
    <property type="match status" value="1"/>
</dbReference>
<feature type="domain" description="Flagellar motor switch protein FliG C-terminal" evidence="11">
    <location>
        <begin position="218"/>
        <end position="324"/>
    </location>
</feature>
<dbReference type="STRING" id="321763.SAMN04488692_10866"/>
<reference evidence="14 15" key="1">
    <citation type="submission" date="2016-10" db="EMBL/GenBank/DDBJ databases">
        <authorList>
            <person name="de Groot N.N."/>
        </authorList>
    </citation>
    <scope>NUCLEOTIDE SEQUENCE [LARGE SCALE GENOMIC DNA]</scope>
    <source>
        <strain evidence="14 15">SLAS-1</strain>
    </source>
</reference>
<keyword evidence="14" id="KW-0969">Cilium</keyword>
<sequence>MPTEIDGRKKAAILLVTLGSDVSAQIFEHLSEEEIEELTLEIANLQEVEQETKQGVVEEFYQMARAQDFLDRGGIQYARDVLEKAVGKERAKDILGRLTASLKVRPFDSIRKTDPSQLINFIQDEHPQTIALVLAYLNPDQASEILSSLPEEIQTEVSKRLATMDRTSPEIIKDVEQVLEQKISSVVTEEYARAGGIESIVDILNSVDRGTEKNILDEMEQEDPELAEEIRQRMFVFEDLTLLDDQAIQLTLRQVETDDLALALKTASEEVEEKILSNMSERAAEMLEEDMEYMGPVRIREVEEAQQRIVNVIRELEESGEIVIARGGEEEIVV</sequence>
<keyword evidence="8" id="KW-0472">Membrane</keyword>
<dbReference type="GO" id="GO:0005886">
    <property type="term" value="C:plasma membrane"/>
    <property type="evidence" value="ECO:0007669"/>
    <property type="project" value="UniProtKB-SubCell"/>
</dbReference>
<evidence type="ECO:0000256" key="8">
    <source>
        <dbReference type="ARBA" id="ARBA00023136"/>
    </source>
</evidence>
<dbReference type="GO" id="GO:0003774">
    <property type="term" value="F:cytoskeletal motor activity"/>
    <property type="evidence" value="ECO:0007669"/>
    <property type="project" value="InterPro"/>
</dbReference>
<dbReference type="InterPro" id="IPR032779">
    <property type="entry name" value="FliG_M"/>
</dbReference>
<dbReference type="EMBL" id="FNGO01000008">
    <property type="protein sequence ID" value="SDL73532.1"/>
    <property type="molecule type" value="Genomic_DNA"/>
</dbReference>
<evidence type="ECO:0000256" key="2">
    <source>
        <dbReference type="ARBA" id="ARBA00004413"/>
    </source>
</evidence>
<dbReference type="InterPro" id="IPR011002">
    <property type="entry name" value="FliG_a-hlx"/>
</dbReference>
<dbReference type="PRINTS" id="PR00954">
    <property type="entry name" value="FLGMOTORFLIG"/>
</dbReference>
<evidence type="ECO:0000313" key="14">
    <source>
        <dbReference type="EMBL" id="SDL73532.1"/>
    </source>
</evidence>
<organism evidence="14 15">
    <name type="scientific">Halarsenatibacter silvermanii</name>
    <dbReference type="NCBI Taxonomy" id="321763"/>
    <lineage>
        <taxon>Bacteria</taxon>
        <taxon>Bacillati</taxon>
        <taxon>Bacillota</taxon>
        <taxon>Clostridia</taxon>
        <taxon>Halanaerobiales</taxon>
        <taxon>Halarsenatibacteraceae</taxon>
        <taxon>Halarsenatibacter</taxon>
    </lineage>
</organism>
<evidence type="ECO:0000256" key="7">
    <source>
        <dbReference type="ARBA" id="ARBA00022779"/>
    </source>
</evidence>
<evidence type="ECO:0000256" key="4">
    <source>
        <dbReference type="ARBA" id="ARBA00021870"/>
    </source>
</evidence>
<dbReference type="OrthoDB" id="9780302at2"/>
<dbReference type="Gene3D" id="1.10.220.30">
    <property type="match status" value="3"/>
</dbReference>
<comment type="similarity">
    <text evidence="3">Belongs to the FliG family.</text>
</comment>
<dbReference type="Pfam" id="PF01706">
    <property type="entry name" value="FliG_C"/>
    <property type="match status" value="1"/>
</dbReference>
<dbReference type="Proteomes" id="UP000199476">
    <property type="component" value="Unassembled WGS sequence"/>
</dbReference>
<gene>
    <name evidence="14" type="ORF">SAMN04488692_10866</name>
</gene>